<evidence type="ECO:0000313" key="4">
    <source>
        <dbReference type="Proteomes" id="UP001595379"/>
    </source>
</evidence>
<evidence type="ECO:0000256" key="1">
    <source>
        <dbReference type="SAM" id="Phobius"/>
    </source>
</evidence>
<comment type="caution">
    <text evidence="3">The sequence shown here is derived from an EMBL/GenBank/DDBJ whole genome shotgun (WGS) entry which is preliminary data.</text>
</comment>
<evidence type="ECO:0000313" key="3">
    <source>
        <dbReference type="EMBL" id="MFC2925591.1"/>
    </source>
</evidence>
<proteinExistence type="predicted"/>
<dbReference type="RefSeq" id="WP_343165356.1">
    <property type="nucleotide sequence ID" value="NZ_JBHRSV010000005.1"/>
</dbReference>
<keyword evidence="1" id="KW-1133">Transmembrane helix</keyword>
<dbReference type="Proteomes" id="UP001595379">
    <property type="component" value="Unassembled WGS sequence"/>
</dbReference>
<sequence length="83" mass="9246">MTLTFPDLVGFVGVAMILVCYFWQQTAGVERTDWRHPAINGLGAILLLYSLIYRPNPASIAIEGFWLLISILGLVRALRARQG</sequence>
<name>A0ABV6ZVU2_9PROT</name>
<dbReference type="InterPro" id="IPR058058">
    <property type="entry name" value="CBU_0592-like"/>
</dbReference>
<feature type="domain" description="CBU-0592-like" evidence="2">
    <location>
        <begin position="7"/>
        <end position="81"/>
    </location>
</feature>
<accession>A0ABV6ZVU2</accession>
<feature type="transmembrane region" description="Helical" evidence="1">
    <location>
        <begin position="58"/>
        <end position="78"/>
    </location>
</feature>
<gene>
    <name evidence="3" type="ORF">ACFOOR_05685</name>
</gene>
<dbReference type="NCBIfam" id="NF047864">
    <property type="entry name" value="CBU_0592_membra"/>
    <property type="match status" value="1"/>
</dbReference>
<feature type="transmembrane region" description="Helical" evidence="1">
    <location>
        <begin position="35"/>
        <end position="52"/>
    </location>
</feature>
<organism evidence="3 4">
    <name type="scientific">Hyphobacterium vulgare</name>
    <dbReference type="NCBI Taxonomy" id="1736751"/>
    <lineage>
        <taxon>Bacteria</taxon>
        <taxon>Pseudomonadati</taxon>
        <taxon>Pseudomonadota</taxon>
        <taxon>Alphaproteobacteria</taxon>
        <taxon>Maricaulales</taxon>
        <taxon>Maricaulaceae</taxon>
        <taxon>Hyphobacterium</taxon>
    </lineage>
</organism>
<keyword evidence="1" id="KW-0472">Membrane</keyword>
<evidence type="ECO:0000259" key="2">
    <source>
        <dbReference type="Pfam" id="PF26604"/>
    </source>
</evidence>
<reference evidence="4" key="1">
    <citation type="journal article" date="2019" name="Int. J. Syst. Evol. Microbiol.">
        <title>The Global Catalogue of Microorganisms (GCM) 10K type strain sequencing project: providing services to taxonomists for standard genome sequencing and annotation.</title>
        <authorList>
            <consortium name="The Broad Institute Genomics Platform"/>
            <consortium name="The Broad Institute Genome Sequencing Center for Infectious Disease"/>
            <person name="Wu L."/>
            <person name="Ma J."/>
        </authorList>
    </citation>
    <scope>NUCLEOTIDE SEQUENCE [LARGE SCALE GENOMIC DNA]</scope>
    <source>
        <strain evidence="4">KCTC 52487</strain>
    </source>
</reference>
<keyword evidence="1" id="KW-0812">Transmembrane</keyword>
<keyword evidence="4" id="KW-1185">Reference proteome</keyword>
<feature type="transmembrane region" description="Helical" evidence="1">
    <location>
        <begin position="6"/>
        <end position="23"/>
    </location>
</feature>
<dbReference type="EMBL" id="JBHRSV010000005">
    <property type="protein sequence ID" value="MFC2925591.1"/>
    <property type="molecule type" value="Genomic_DNA"/>
</dbReference>
<protein>
    <recommendedName>
        <fullName evidence="2">CBU-0592-like domain-containing protein</fullName>
    </recommendedName>
</protein>
<dbReference type="Pfam" id="PF26604">
    <property type="entry name" value="CBU_0592"/>
    <property type="match status" value="1"/>
</dbReference>